<evidence type="ECO:0000313" key="4">
    <source>
        <dbReference type="Proteomes" id="UP001347796"/>
    </source>
</evidence>
<protein>
    <recommendedName>
        <fullName evidence="2">Farnesoic acid O-methyl transferase domain-containing protein</fullName>
    </recommendedName>
</protein>
<comment type="caution">
    <text evidence="3">The sequence shown here is derived from an EMBL/GenBank/DDBJ whole genome shotgun (WGS) entry which is preliminary data.</text>
</comment>
<keyword evidence="1" id="KW-1133">Transmembrane helix</keyword>
<dbReference type="Pfam" id="PF12248">
    <property type="entry name" value="Methyltransf_FA"/>
    <property type="match status" value="1"/>
</dbReference>
<proteinExistence type="predicted"/>
<accession>A0AAN8J8P0</accession>
<keyword evidence="1" id="KW-0472">Membrane</keyword>
<evidence type="ECO:0000256" key="1">
    <source>
        <dbReference type="SAM" id="Phobius"/>
    </source>
</evidence>
<name>A0AAN8J8P0_PATCE</name>
<dbReference type="EMBL" id="JAZGQO010000011">
    <property type="protein sequence ID" value="KAK6172432.1"/>
    <property type="molecule type" value="Genomic_DNA"/>
</dbReference>
<dbReference type="InterPro" id="IPR022041">
    <property type="entry name" value="Methyltransf_FA"/>
</dbReference>
<organism evidence="3 4">
    <name type="scientific">Patella caerulea</name>
    <name type="common">Rayed Mediterranean limpet</name>
    <dbReference type="NCBI Taxonomy" id="87958"/>
    <lineage>
        <taxon>Eukaryota</taxon>
        <taxon>Metazoa</taxon>
        <taxon>Spiralia</taxon>
        <taxon>Lophotrochozoa</taxon>
        <taxon>Mollusca</taxon>
        <taxon>Gastropoda</taxon>
        <taxon>Patellogastropoda</taxon>
        <taxon>Patelloidea</taxon>
        <taxon>Patellidae</taxon>
        <taxon>Patella</taxon>
    </lineage>
</organism>
<dbReference type="Proteomes" id="UP001347796">
    <property type="component" value="Unassembled WGS sequence"/>
</dbReference>
<reference evidence="3 4" key="1">
    <citation type="submission" date="2024-01" db="EMBL/GenBank/DDBJ databases">
        <title>The genome of the rayed Mediterranean limpet Patella caerulea (Linnaeus, 1758).</title>
        <authorList>
            <person name="Anh-Thu Weber A."/>
            <person name="Halstead-Nussloch G."/>
        </authorList>
    </citation>
    <scope>NUCLEOTIDE SEQUENCE [LARGE SCALE GENOMIC DNA]</scope>
    <source>
        <strain evidence="3">AATW-2023a</strain>
        <tissue evidence="3">Whole specimen</tissue>
    </source>
</reference>
<evidence type="ECO:0000259" key="2">
    <source>
        <dbReference type="Pfam" id="PF12248"/>
    </source>
</evidence>
<sequence>MNRRALIIIVSMANILVIPALFLKVPLGSSYIHFTKVLNETSWVFFVKSCRNAKIGLFQNDSQSSVVYEVVLGAGPNAYSVLRSNININQLKSKQGPVLDCDKFLPFWIDWGNSGVAIGQGTFVGMNQMMVYSNPVQKIPVYLAIATYANTASGLWMLQSSCAKNGIK</sequence>
<feature type="domain" description="Farnesoic acid O-methyl transferase" evidence="2">
    <location>
        <begin position="31"/>
        <end position="156"/>
    </location>
</feature>
<dbReference type="AlphaFoldDB" id="A0AAN8J8P0"/>
<keyword evidence="1" id="KW-0812">Transmembrane</keyword>
<feature type="transmembrane region" description="Helical" evidence="1">
    <location>
        <begin position="139"/>
        <end position="158"/>
    </location>
</feature>
<evidence type="ECO:0000313" key="3">
    <source>
        <dbReference type="EMBL" id="KAK6172432.1"/>
    </source>
</evidence>
<feature type="transmembrane region" description="Helical" evidence="1">
    <location>
        <begin position="5"/>
        <end position="23"/>
    </location>
</feature>
<keyword evidence="4" id="KW-1185">Reference proteome</keyword>
<gene>
    <name evidence="3" type="ORF">SNE40_016082</name>
</gene>